<reference evidence="1" key="1">
    <citation type="journal article" date="2023" name="Science">
        <title>Genome structures resolve the early diversification of teleost fishes.</title>
        <authorList>
            <person name="Parey E."/>
            <person name="Louis A."/>
            <person name="Montfort J."/>
            <person name="Bouchez O."/>
            <person name="Roques C."/>
            <person name="Iampietro C."/>
            <person name="Lluch J."/>
            <person name="Castinel A."/>
            <person name="Donnadieu C."/>
            <person name="Desvignes T."/>
            <person name="Floi Bucao C."/>
            <person name="Jouanno E."/>
            <person name="Wen M."/>
            <person name="Mejri S."/>
            <person name="Dirks R."/>
            <person name="Jansen H."/>
            <person name="Henkel C."/>
            <person name="Chen W.J."/>
            <person name="Zahm M."/>
            <person name="Cabau C."/>
            <person name="Klopp C."/>
            <person name="Thompson A.W."/>
            <person name="Robinson-Rechavi M."/>
            <person name="Braasch I."/>
            <person name="Lecointre G."/>
            <person name="Bobe J."/>
            <person name="Postlethwait J.H."/>
            <person name="Berthelot C."/>
            <person name="Roest Crollius H."/>
            <person name="Guiguen Y."/>
        </authorList>
    </citation>
    <scope>NUCLEOTIDE SEQUENCE</scope>
    <source>
        <strain evidence="1">WJC10195</strain>
    </source>
</reference>
<accession>A0A9Q1INY4</accession>
<evidence type="ECO:0000313" key="2">
    <source>
        <dbReference type="Proteomes" id="UP001152622"/>
    </source>
</evidence>
<sequence length="67" mass="7929">MEACAEPGRRLRSVCRRMYDENEDLSDVEEIANVRGFNLEEKLVNKSYNSNYVKYMDGKGKYDPRFQ</sequence>
<dbReference type="EMBL" id="JAINUF010000011">
    <property type="protein sequence ID" value="KAJ8346675.1"/>
    <property type="molecule type" value="Genomic_DNA"/>
</dbReference>
<keyword evidence="2" id="KW-1185">Reference proteome</keyword>
<gene>
    <name evidence="1" type="ORF">SKAU_G00280760</name>
</gene>
<dbReference type="Proteomes" id="UP001152622">
    <property type="component" value="Chromosome 11"/>
</dbReference>
<proteinExistence type="predicted"/>
<dbReference type="OrthoDB" id="5876800at2759"/>
<name>A0A9Q1INY4_SYNKA</name>
<organism evidence="1 2">
    <name type="scientific">Synaphobranchus kaupii</name>
    <name type="common">Kaup's arrowtooth eel</name>
    <dbReference type="NCBI Taxonomy" id="118154"/>
    <lineage>
        <taxon>Eukaryota</taxon>
        <taxon>Metazoa</taxon>
        <taxon>Chordata</taxon>
        <taxon>Craniata</taxon>
        <taxon>Vertebrata</taxon>
        <taxon>Euteleostomi</taxon>
        <taxon>Actinopterygii</taxon>
        <taxon>Neopterygii</taxon>
        <taxon>Teleostei</taxon>
        <taxon>Anguilliformes</taxon>
        <taxon>Synaphobranchidae</taxon>
        <taxon>Synaphobranchus</taxon>
    </lineage>
</organism>
<protein>
    <submittedName>
        <fullName evidence="1">Uncharacterized protein</fullName>
    </submittedName>
</protein>
<evidence type="ECO:0000313" key="1">
    <source>
        <dbReference type="EMBL" id="KAJ8346675.1"/>
    </source>
</evidence>
<dbReference type="AlphaFoldDB" id="A0A9Q1INY4"/>
<comment type="caution">
    <text evidence="1">The sequence shown here is derived from an EMBL/GenBank/DDBJ whole genome shotgun (WGS) entry which is preliminary data.</text>
</comment>